<accession>A0A918K311</accession>
<proteinExistence type="predicted"/>
<reference evidence="1" key="1">
    <citation type="journal article" date="2014" name="Int. J. Syst. Evol. Microbiol.">
        <title>Complete genome sequence of Corynebacterium casei LMG S-19264T (=DSM 44701T), isolated from a smear-ripened cheese.</title>
        <authorList>
            <consortium name="US DOE Joint Genome Institute (JGI-PGF)"/>
            <person name="Walter F."/>
            <person name="Albersmeier A."/>
            <person name="Kalinowski J."/>
            <person name="Ruckert C."/>
        </authorList>
    </citation>
    <scope>NUCLEOTIDE SEQUENCE</scope>
    <source>
        <strain evidence="1">JCM 4956</strain>
    </source>
</reference>
<organism evidence="1 2">
    <name type="scientific">Streptomyces fructofermentans</name>
    <dbReference type="NCBI Taxonomy" id="152141"/>
    <lineage>
        <taxon>Bacteria</taxon>
        <taxon>Bacillati</taxon>
        <taxon>Actinomycetota</taxon>
        <taxon>Actinomycetes</taxon>
        <taxon>Kitasatosporales</taxon>
        <taxon>Streptomycetaceae</taxon>
        <taxon>Streptomyces</taxon>
    </lineage>
</organism>
<dbReference type="AlphaFoldDB" id="A0A918K311"/>
<sequence>MLARPVYGAVGMCGLRSTSRVIFAGGEDAEWRAPEAGAAAGVQEGAGAVVAEAGECGLVDADEVVEGPDLAAVGVAPWGEGFSAGW</sequence>
<reference evidence="1" key="2">
    <citation type="submission" date="2020-09" db="EMBL/GenBank/DDBJ databases">
        <authorList>
            <person name="Sun Q."/>
            <person name="Ohkuma M."/>
        </authorList>
    </citation>
    <scope>NUCLEOTIDE SEQUENCE</scope>
    <source>
        <strain evidence="1">JCM 4956</strain>
    </source>
</reference>
<dbReference type="EMBL" id="BMWD01000002">
    <property type="protein sequence ID" value="GGX42655.1"/>
    <property type="molecule type" value="Genomic_DNA"/>
</dbReference>
<evidence type="ECO:0000313" key="1">
    <source>
        <dbReference type="EMBL" id="GGX42655.1"/>
    </source>
</evidence>
<dbReference type="Proteomes" id="UP000645555">
    <property type="component" value="Unassembled WGS sequence"/>
</dbReference>
<comment type="caution">
    <text evidence="1">The sequence shown here is derived from an EMBL/GenBank/DDBJ whole genome shotgun (WGS) entry which is preliminary data.</text>
</comment>
<evidence type="ECO:0000313" key="2">
    <source>
        <dbReference type="Proteomes" id="UP000645555"/>
    </source>
</evidence>
<protein>
    <submittedName>
        <fullName evidence="1">Uncharacterized protein</fullName>
    </submittedName>
</protein>
<gene>
    <name evidence="1" type="ORF">GCM10010515_06680</name>
</gene>
<keyword evidence="2" id="KW-1185">Reference proteome</keyword>
<name>A0A918K311_9ACTN</name>